<name>A0A0D2DB29_9EURO</name>
<dbReference type="RefSeq" id="XP_016260529.1">
    <property type="nucleotide sequence ID" value="XM_016408775.1"/>
</dbReference>
<evidence type="ECO:0000256" key="1">
    <source>
        <dbReference type="SAM" id="MobiDB-lite"/>
    </source>
</evidence>
<dbReference type="GeneID" id="27359594"/>
<dbReference type="HOGENOM" id="CLU_1875455_0_0_1"/>
<dbReference type="VEuPathDB" id="FungiDB:PV06_07520"/>
<feature type="region of interest" description="Disordered" evidence="1">
    <location>
        <begin position="1"/>
        <end position="49"/>
    </location>
</feature>
<dbReference type="OrthoDB" id="255819at2759"/>
<evidence type="ECO:0000313" key="3">
    <source>
        <dbReference type="Proteomes" id="UP000053342"/>
    </source>
</evidence>
<proteinExistence type="predicted"/>
<dbReference type="AlphaFoldDB" id="A0A0D2DB29"/>
<dbReference type="EMBL" id="KN847338">
    <property type="protein sequence ID" value="KIW40313.1"/>
    <property type="molecule type" value="Genomic_DNA"/>
</dbReference>
<dbReference type="Proteomes" id="UP000053342">
    <property type="component" value="Unassembled WGS sequence"/>
</dbReference>
<dbReference type="STRING" id="215243.A0A0D2DB29"/>
<accession>A0A0D2DB29</accession>
<keyword evidence="3" id="KW-1185">Reference proteome</keyword>
<sequence length="136" mass="15189">MAVENVFPTPPAGQPESDGVFRLKGTLSPPPRRLLPRERAQSTPPEITRSNQFGILTKSTDGRFLEVGSLESSRQKSHLSRKKSQYFEGAFAYREPNNTARERIVKDSVILAEIKLNYCASPPEILDCLCEPTNDV</sequence>
<evidence type="ECO:0000313" key="2">
    <source>
        <dbReference type="EMBL" id="KIW40313.1"/>
    </source>
</evidence>
<protein>
    <submittedName>
        <fullName evidence="2">Uncharacterized protein</fullName>
    </submittedName>
</protein>
<organism evidence="2 3">
    <name type="scientific">Exophiala oligosperma</name>
    <dbReference type="NCBI Taxonomy" id="215243"/>
    <lineage>
        <taxon>Eukaryota</taxon>
        <taxon>Fungi</taxon>
        <taxon>Dikarya</taxon>
        <taxon>Ascomycota</taxon>
        <taxon>Pezizomycotina</taxon>
        <taxon>Eurotiomycetes</taxon>
        <taxon>Chaetothyriomycetidae</taxon>
        <taxon>Chaetothyriales</taxon>
        <taxon>Herpotrichiellaceae</taxon>
        <taxon>Exophiala</taxon>
    </lineage>
</organism>
<gene>
    <name evidence="2" type="ORF">PV06_07520</name>
</gene>
<reference evidence="2 3" key="1">
    <citation type="submission" date="2015-01" db="EMBL/GenBank/DDBJ databases">
        <title>The Genome Sequence of Exophiala oligosperma CBS72588.</title>
        <authorList>
            <consortium name="The Broad Institute Genomics Platform"/>
            <person name="Cuomo C."/>
            <person name="de Hoog S."/>
            <person name="Gorbushina A."/>
            <person name="Stielow B."/>
            <person name="Teixiera M."/>
            <person name="Abouelleil A."/>
            <person name="Chapman S.B."/>
            <person name="Priest M."/>
            <person name="Young S.K."/>
            <person name="Wortman J."/>
            <person name="Nusbaum C."/>
            <person name="Birren B."/>
        </authorList>
    </citation>
    <scope>NUCLEOTIDE SEQUENCE [LARGE SCALE GENOMIC DNA]</scope>
    <source>
        <strain evidence="2 3">CBS 72588</strain>
    </source>
</reference>